<evidence type="ECO:0000313" key="3">
    <source>
        <dbReference type="Proteomes" id="UP000050863"/>
    </source>
</evidence>
<accession>A0A0R3M555</accession>
<keyword evidence="3" id="KW-1185">Reference proteome</keyword>
<dbReference type="AlphaFoldDB" id="A0A0R3M555"/>
<dbReference type="EMBL" id="LLXZ01000038">
    <property type="protein sequence ID" value="KRR12230.1"/>
    <property type="molecule type" value="Genomic_DNA"/>
</dbReference>
<dbReference type="Proteomes" id="UP000050863">
    <property type="component" value="Unassembled WGS sequence"/>
</dbReference>
<organism evidence="2 3">
    <name type="scientific">Bradyrhizobium jicamae</name>
    <dbReference type="NCBI Taxonomy" id="280332"/>
    <lineage>
        <taxon>Bacteria</taxon>
        <taxon>Pseudomonadati</taxon>
        <taxon>Pseudomonadota</taxon>
        <taxon>Alphaproteobacteria</taxon>
        <taxon>Hyphomicrobiales</taxon>
        <taxon>Nitrobacteraceae</taxon>
        <taxon>Bradyrhizobium</taxon>
    </lineage>
</organism>
<reference evidence="2 3" key="1">
    <citation type="submission" date="2014-03" db="EMBL/GenBank/DDBJ databases">
        <title>Bradyrhizobium valentinum sp. nov., isolated from effective nodules of Lupinus mariae-josephae, a lupine endemic of basic-lime soils in Eastern Spain.</title>
        <authorList>
            <person name="Duran D."/>
            <person name="Rey L."/>
            <person name="Navarro A."/>
            <person name="Busquets A."/>
            <person name="Imperial J."/>
            <person name="Ruiz-Argueso T."/>
        </authorList>
    </citation>
    <scope>NUCLEOTIDE SEQUENCE [LARGE SCALE GENOMIC DNA]</scope>
    <source>
        <strain evidence="2 3">PAC68</strain>
    </source>
</reference>
<gene>
    <name evidence="2" type="ORF">CQ12_31790</name>
</gene>
<proteinExistence type="predicted"/>
<evidence type="ECO:0000259" key="1">
    <source>
        <dbReference type="Pfam" id="PF09361"/>
    </source>
</evidence>
<feature type="domain" description="Phasin" evidence="1">
    <location>
        <begin position="50"/>
        <end position="140"/>
    </location>
</feature>
<dbReference type="InterPro" id="IPR018968">
    <property type="entry name" value="Phasin"/>
</dbReference>
<evidence type="ECO:0000313" key="2">
    <source>
        <dbReference type="EMBL" id="KRR12230.1"/>
    </source>
</evidence>
<name>A0A0R3M555_9BRAD</name>
<dbReference type="STRING" id="280332.CQ12_31790"/>
<comment type="caution">
    <text evidence="2">The sequence shown here is derived from an EMBL/GenBank/DDBJ whole genome shotgun (WGS) entry which is preliminary data.</text>
</comment>
<dbReference type="Pfam" id="PF09361">
    <property type="entry name" value="Phasin_2"/>
    <property type="match status" value="1"/>
</dbReference>
<protein>
    <recommendedName>
        <fullName evidence="1">Phasin domain-containing protein</fullName>
    </recommendedName>
</protein>
<sequence length="149" mass="15911">MNQANTKETNADTKADMSFLAVPGIFNGFAEQNLTKAKENIEKAKMASGAVNDALRDAYSANAKGAADYAAKLIEFSNANTSSAFDFLSHLLGLKSPSEILQLSAAQGCKNFEATTAQSRELWQLTRKIATETADPLKKSFASALQKAA</sequence>